<dbReference type="SMART" id="SM00742">
    <property type="entry name" value="Hr1"/>
    <property type="match status" value="1"/>
</dbReference>
<keyword evidence="3" id="KW-1032">Host cell membrane</keyword>
<dbReference type="InterPro" id="IPR036397">
    <property type="entry name" value="RNaseH_sf"/>
</dbReference>
<dbReference type="Pfam" id="PF00078">
    <property type="entry name" value="RVT_1"/>
    <property type="match status" value="1"/>
</dbReference>
<dbReference type="SMART" id="SM01041">
    <property type="entry name" value="BRO1"/>
    <property type="match status" value="1"/>
</dbReference>
<dbReference type="InterPro" id="IPR011072">
    <property type="entry name" value="HR1_rho-bd"/>
</dbReference>
<gene>
    <name evidence="13" type="ORF">H671_2g6379</name>
</gene>
<evidence type="ECO:0000259" key="10">
    <source>
        <dbReference type="PROSITE" id="PS50879"/>
    </source>
</evidence>
<dbReference type="GO" id="GO:0051497">
    <property type="term" value="P:negative regulation of stress fiber assembly"/>
    <property type="evidence" value="ECO:0007669"/>
    <property type="project" value="TreeGrafter"/>
</dbReference>
<dbReference type="InterPro" id="IPR010999">
    <property type="entry name" value="Retrovr_matrix"/>
</dbReference>
<keyword evidence="6" id="KW-0472">Membrane</keyword>
<feature type="region of interest" description="Disordered" evidence="8">
    <location>
        <begin position="1356"/>
        <end position="1381"/>
    </location>
</feature>
<dbReference type="InterPro" id="IPR036274">
    <property type="entry name" value="HR1_rpt_sf"/>
</dbReference>
<evidence type="ECO:0000256" key="4">
    <source>
        <dbReference type="ARBA" id="ARBA00022870"/>
    </source>
</evidence>
<evidence type="ECO:0000256" key="2">
    <source>
        <dbReference type="ARBA" id="ARBA00010879"/>
    </source>
</evidence>
<dbReference type="PROSITE" id="PS51180">
    <property type="entry name" value="BRO1"/>
    <property type="match status" value="1"/>
</dbReference>
<evidence type="ECO:0000256" key="6">
    <source>
        <dbReference type="ARBA" id="ARBA00023136"/>
    </source>
</evidence>
<proteinExistence type="inferred from homology"/>
<dbReference type="Gene3D" id="3.30.420.10">
    <property type="entry name" value="Ribonuclease H-like superfamily/Ribonuclease H"/>
    <property type="match status" value="1"/>
</dbReference>
<evidence type="ECO:0000313" key="14">
    <source>
        <dbReference type="Proteomes" id="UP000030759"/>
    </source>
</evidence>
<feature type="region of interest" description="Disordered" evidence="8">
    <location>
        <begin position="111"/>
        <end position="131"/>
    </location>
</feature>
<dbReference type="PANTHER" id="PTHR23031">
    <property type="entry name" value="RHOPHILIN"/>
    <property type="match status" value="1"/>
</dbReference>
<evidence type="ECO:0000256" key="5">
    <source>
        <dbReference type="ARBA" id="ARBA00023054"/>
    </source>
</evidence>
<dbReference type="EMBL" id="KE668410">
    <property type="protein sequence ID" value="ERE83901.1"/>
    <property type="molecule type" value="Genomic_DNA"/>
</dbReference>
<dbReference type="InterPro" id="IPR000477">
    <property type="entry name" value="RT_dom"/>
</dbReference>
<feature type="domain" description="Reverse transcriptase" evidence="9">
    <location>
        <begin position="340"/>
        <end position="531"/>
    </location>
</feature>
<dbReference type="InterPro" id="IPR004328">
    <property type="entry name" value="BRO1_dom"/>
</dbReference>
<evidence type="ECO:0000256" key="8">
    <source>
        <dbReference type="SAM" id="MobiDB-lite"/>
    </source>
</evidence>
<accession>A0A061IGV3</accession>
<feature type="compositionally biased region" description="Pro residues" evidence="8">
    <location>
        <begin position="115"/>
        <end position="127"/>
    </location>
</feature>
<dbReference type="FunFam" id="3.30.70.270:FF:000020">
    <property type="entry name" value="Transposon Tf2-6 polyprotein-like Protein"/>
    <property type="match status" value="1"/>
</dbReference>
<dbReference type="Pfam" id="PF02185">
    <property type="entry name" value="HR1"/>
    <property type="match status" value="1"/>
</dbReference>
<dbReference type="CDD" id="cd09273">
    <property type="entry name" value="RNase_HI_RT_Bel"/>
    <property type="match status" value="1"/>
</dbReference>
<dbReference type="PANTHER" id="PTHR23031:SF6">
    <property type="entry name" value="RHOPHILIN-1"/>
    <property type="match status" value="1"/>
</dbReference>
<sequence>MGQTVTTPLTLTLDHWTDVKTRAHNLSVEVRKGPWQTFCSSEWPSFGVGWPPEGTFNLSLISAVKRIIFQASGGHPDQVPYIIVWEDLVQNPTPWVRPWTTGAETVTVAVAAKPKVPPPDKPVPAPSAPTKIYPEIDDGSLLLDYPPPPYPQPASHARPPQVSPPADSRTASETGPAAGTRSRRGRSPGGEGAGFDSATALPLRAYGPAPAPGELVPLQYWPFSSADMYNWKTNHSSFSENPSGLTGLLESLMFSHQPTWDDCQQLLQVLFTTEERERILLEARKNVPGPDGAPTNLPNLIDAAFPLIRPDWDYNSAEVRQYPMTQEAKEGIRPHIQRLLQQGILIHCQSPWNTPLLPVRKPGTNDYRPVQDLREVNKRVLDIHPTVPNPYNLLSSLPPERSWYTVLDLKDAFFCLRLHPSSQLLFAFEWRDPDGGHTGQLTWTRLPQGFKNSPTLFDEALHRDLAPFRARNPQISLLQYVDDLLLAASTWELCLNGTKELLKELGELGYRVSAKKAQLCCPEVTYLGYTLREGKRWLTEARKKTVMQIPTPTTPRQVREFLGTAGFCRLWIPGFATLAAPLYPLTKDKVPFTWKEEHQKAFEKIKAALLTAPALTLPDLTKTFTLYVDERAGIARGVLTQALGPWKRPVAYLSKKLDPVASGWPSCLKAIAAVALLVKDADKLTLGQHVTIIAPHALESIVRQPPDRWMTNSRMTHYQSLLLTDRITFAPPAILNPATLLPEADDSTPVHRCADILAEETGVRTDLTDQPWPGVPSWYTDGSSFVVEGKRKAGAAVVDGKQVLWASSLPEGTSAQKAELLALIQALRLAEGKAVNIYTDSRYAFATAHIHGAIYRQRGLLTSAGKDIKNKEEILALLEAIHLPKKLAIVHCPGHQKGTDPVTRGNQMADQTAKQAAHGTTVLIEEIRNHPPEPPEHTHKGCALTEDGQIVLPAKEGQDYVKRLHQLTHLGTEKLKQLIKSSKYCVQDLHTTTKQDCDSMLPEQPCQLQNQRARLHQQITKELRMRTGAENLYRATSNTWVRETVALELSFVNSNLQLLKEELAELSSSMDMDQPEGESVTIPMIPLGLKETKELDWATPLKELISEHFEEDGTSYETEIQELEDLRQATRTPSRDEVGLDLLAAYYSQLCFLDARFFSPARSPRLLFHWYDSLTGVPAQQQALAFEKGSVLFNIGALHTQIGARQDCSCTEGTIHATEAFQRAAGAFRLLRENFSHAPSLDMSTASLSMLEQLMVAQAQECIFKGLLLPASDTPDNCPAQLQLAQEAAQVAAEYRLVHRAMAQPPVQDYLPSSWTNLAHVKSEHFCALAHYHAAMALCEGSSADKGEVSRHIFQPSTTCEPQGPTASSIQKMPQHPEERRKLAKAHLKRAILGQEEALRLHTLCRVLRKVDLLQVVVTQALRCSLAKYSELEREDDFFEAVEAPNIQPKTHQAPEVKMPSLSQMKVTDLFHRLEESRDPGPKKGLVLRPLFPHTYAV</sequence>
<dbReference type="InterPro" id="IPR003036">
    <property type="entry name" value="Gag_P30"/>
</dbReference>
<dbReference type="InterPro" id="IPR038499">
    <property type="entry name" value="BRO1_sf"/>
</dbReference>
<keyword evidence="5 7" id="KW-0175">Coiled coil</keyword>
<dbReference type="Pfam" id="PF17919">
    <property type="entry name" value="RT_RNaseH_2"/>
    <property type="match status" value="1"/>
</dbReference>
<dbReference type="Gene3D" id="1.25.40.280">
    <property type="entry name" value="alix/aip1 like domains"/>
    <property type="match status" value="1"/>
</dbReference>
<dbReference type="CDD" id="cd03715">
    <property type="entry name" value="RT_ZFREV_like"/>
    <property type="match status" value="1"/>
</dbReference>
<dbReference type="Gene3D" id="1.10.375.10">
    <property type="entry name" value="Human Immunodeficiency Virus Type 1 Capsid Protein"/>
    <property type="match status" value="1"/>
</dbReference>
<dbReference type="InterPro" id="IPR043502">
    <property type="entry name" value="DNA/RNA_pol_sf"/>
</dbReference>
<evidence type="ECO:0000259" key="12">
    <source>
        <dbReference type="PROSITE" id="PS51860"/>
    </source>
</evidence>
<dbReference type="InterPro" id="IPR041577">
    <property type="entry name" value="RT_RNaseH_2"/>
</dbReference>
<comment type="similarity">
    <text evidence="2">Belongs to the beta type-B retroviral polymerase family. HERV class-II K(HML-2) pol subfamily.</text>
</comment>
<dbReference type="SUPFAM" id="SSF56672">
    <property type="entry name" value="DNA/RNA polymerases"/>
    <property type="match status" value="1"/>
</dbReference>
<dbReference type="SUPFAM" id="SSF47836">
    <property type="entry name" value="Retroviral matrix proteins"/>
    <property type="match status" value="1"/>
</dbReference>
<dbReference type="Pfam" id="PF01140">
    <property type="entry name" value="Gag_MA"/>
    <property type="match status" value="1"/>
</dbReference>
<evidence type="ECO:0000256" key="1">
    <source>
        <dbReference type="ARBA" id="ARBA00004165"/>
    </source>
</evidence>
<dbReference type="InterPro" id="IPR047138">
    <property type="entry name" value="RHPN1_2"/>
</dbReference>
<dbReference type="Gene3D" id="1.10.150.180">
    <property type="entry name" value="Gamma-retroviral matrix domain"/>
    <property type="match status" value="1"/>
</dbReference>
<dbReference type="InterPro" id="IPR000840">
    <property type="entry name" value="G_retro_matrix"/>
</dbReference>
<feature type="domain" description="REM-1" evidence="12">
    <location>
        <begin position="998"/>
        <end position="1072"/>
    </location>
</feature>
<dbReference type="CDD" id="cd11633">
    <property type="entry name" value="HR1_Rhophilin-1"/>
    <property type="match status" value="1"/>
</dbReference>
<evidence type="ECO:0000256" key="7">
    <source>
        <dbReference type="PROSITE-ProRule" id="PRU01207"/>
    </source>
</evidence>
<dbReference type="InterPro" id="IPR036946">
    <property type="entry name" value="G_retro_matrix_sf"/>
</dbReference>
<dbReference type="PROSITE" id="PS50878">
    <property type="entry name" value="RT_POL"/>
    <property type="match status" value="1"/>
</dbReference>
<feature type="compositionally biased region" description="Polar residues" evidence="8">
    <location>
        <begin position="1356"/>
        <end position="1372"/>
    </location>
</feature>
<feature type="domain" description="RNase H type-1" evidence="10">
    <location>
        <begin position="772"/>
        <end position="918"/>
    </location>
</feature>
<evidence type="ECO:0000256" key="3">
    <source>
        <dbReference type="ARBA" id="ARBA00022511"/>
    </source>
</evidence>
<evidence type="ECO:0000259" key="9">
    <source>
        <dbReference type="PROSITE" id="PS50878"/>
    </source>
</evidence>
<dbReference type="Proteomes" id="UP000030759">
    <property type="component" value="Unassembled WGS sequence"/>
</dbReference>
<dbReference type="InterPro" id="IPR002156">
    <property type="entry name" value="RNaseH_domain"/>
</dbReference>
<dbReference type="FunFam" id="1.25.40.280:FF:000003">
    <property type="entry name" value="RHPN1 isoform 1"/>
    <property type="match status" value="1"/>
</dbReference>
<dbReference type="GO" id="GO:0004523">
    <property type="term" value="F:RNA-DNA hybrid ribonuclease activity"/>
    <property type="evidence" value="ECO:0007669"/>
    <property type="project" value="UniProtKB-EC"/>
</dbReference>
<dbReference type="GO" id="GO:0007165">
    <property type="term" value="P:signal transduction"/>
    <property type="evidence" value="ECO:0007669"/>
    <property type="project" value="InterPro"/>
</dbReference>
<dbReference type="InterPro" id="IPR008919">
    <property type="entry name" value="Retrov_capsid_N"/>
</dbReference>
<dbReference type="Gene3D" id="3.10.20.370">
    <property type="match status" value="1"/>
</dbReference>
<dbReference type="SUPFAM" id="SSF47943">
    <property type="entry name" value="Retrovirus capsid protein, N-terminal core domain"/>
    <property type="match status" value="1"/>
</dbReference>
<dbReference type="GO" id="GO:0003676">
    <property type="term" value="F:nucleic acid binding"/>
    <property type="evidence" value="ECO:0007669"/>
    <property type="project" value="InterPro"/>
</dbReference>
<dbReference type="GO" id="GO:0019068">
    <property type="term" value="P:virion assembly"/>
    <property type="evidence" value="ECO:0007669"/>
    <property type="project" value="InterPro"/>
</dbReference>
<dbReference type="InterPro" id="IPR043128">
    <property type="entry name" value="Rev_trsase/Diguanyl_cyclase"/>
</dbReference>
<protein>
    <submittedName>
        <fullName evidence="13">Rhophilin-1 isoform 1</fullName>
        <ecNumber evidence="13">3.1.26.4</ecNumber>
    </submittedName>
</protein>
<dbReference type="EC" id="3.1.26.4" evidence="13"/>
<dbReference type="PROSITE" id="PS51860">
    <property type="entry name" value="REM_1"/>
    <property type="match status" value="1"/>
</dbReference>
<dbReference type="Gene3D" id="1.10.287.160">
    <property type="entry name" value="HR1 repeat"/>
    <property type="match status" value="1"/>
</dbReference>
<dbReference type="SUPFAM" id="SSF46585">
    <property type="entry name" value="HR1 repeat"/>
    <property type="match status" value="1"/>
</dbReference>
<dbReference type="InterPro" id="IPR012337">
    <property type="entry name" value="RNaseH-like_sf"/>
</dbReference>
<dbReference type="Gene3D" id="3.30.70.270">
    <property type="match status" value="2"/>
</dbReference>
<dbReference type="Pfam" id="PF02093">
    <property type="entry name" value="Gag_p30"/>
    <property type="match status" value="1"/>
</dbReference>
<feature type="region of interest" description="Disordered" evidence="8">
    <location>
        <begin position="143"/>
        <end position="196"/>
    </location>
</feature>
<evidence type="ECO:0000313" key="13">
    <source>
        <dbReference type="EMBL" id="ERE83901.1"/>
    </source>
</evidence>
<dbReference type="PROSITE" id="PS50879">
    <property type="entry name" value="RNASE_H_1"/>
    <property type="match status" value="1"/>
</dbReference>
<dbReference type="SUPFAM" id="SSF53098">
    <property type="entry name" value="Ribonuclease H-like"/>
    <property type="match status" value="1"/>
</dbReference>
<keyword evidence="13" id="KW-0378">Hydrolase</keyword>
<comment type="subcellular location">
    <subcellularLocation>
        <location evidence="1">Host cell membrane</location>
    </subcellularLocation>
</comment>
<dbReference type="Pfam" id="PF00075">
    <property type="entry name" value="RNase_H"/>
    <property type="match status" value="1"/>
</dbReference>
<reference evidence="14" key="1">
    <citation type="journal article" date="2013" name="Nat. Biotechnol.">
        <title>Chinese hamster genome sequenced from sorted chromosomes.</title>
        <authorList>
            <person name="Brinkrolf K."/>
            <person name="Rupp O."/>
            <person name="Laux H."/>
            <person name="Kollin F."/>
            <person name="Ernst W."/>
            <person name="Linke B."/>
            <person name="Kofler R."/>
            <person name="Romand S."/>
            <person name="Hesse F."/>
            <person name="Budach W.E."/>
            <person name="Galosy S."/>
            <person name="Muller D."/>
            <person name="Noll T."/>
            <person name="Wienberg J."/>
            <person name="Jostock T."/>
            <person name="Leonard M."/>
            <person name="Grillari J."/>
            <person name="Tauch A."/>
            <person name="Goesmann A."/>
            <person name="Helk B."/>
            <person name="Mott J.E."/>
            <person name="Puhler A."/>
            <person name="Borth N."/>
        </authorList>
    </citation>
    <scope>NUCLEOTIDE SEQUENCE [LARGE SCALE GENOMIC DNA]</scope>
    <source>
        <strain evidence="14">17A/GY</strain>
    </source>
</reference>
<feature type="domain" description="BRO1" evidence="11">
    <location>
        <begin position="1083"/>
        <end position="1435"/>
    </location>
</feature>
<evidence type="ECO:0000259" key="11">
    <source>
        <dbReference type="PROSITE" id="PS51180"/>
    </source>
</evidence>
<keyword evidence="4" id="KW-1043">Host membrane</keyword>
<name>A0A061IGV3_CRIGR</name>
<dbReference type="Pfam" id="PF03097">
    <property type="entry name" value="BRO1"/>
    <property type="match status" value="1"/>
</dbReference>
<dbReference type="GO" id="GO:0006259">
    <property type="term" value="P:DNA metabolic process"/>
    <property type="evidence" value="ECO:0007669"/>
    <property type="project" value="UniProtKB-ARBA"/>
</dbReference>
<organism evidence="13 14">
    <name type="scientific">Cricetulus griseus</name>
    <name type="common">Chinese hamster</name>
    <name type="synonym">Cricetulus barabensis griseus</name>
    <dbReference type="NCBI Taxonomy" id="10029"/>
    <lineage>
        <taxon>Eukaryota</taxon>
        <taxon>Metazoa</taxon>
        <taxon>Chordata</taxon>
        <taxon>Craniata</taxon>
        <taxon>Vertebrata</taxon>
        <taxon>Euteleostomi</taxon>
        <taxon>Mammalia</taxon>
        <taxon>Eutheria</taxon>
        <taxon>Euarchontoglires</taxon>
        <taxon>Glires</taxon>
        <taxon>Rodentia</taxon>
        <taxon>Myomorpha</taxon>
        <taxon>Muroidea</taxon>
        <taxon>Cricetidae</taxon>
        <taxon>Cricetinae</taxon>
        <taxon>Cricetulus</taxon>
    </lineage>
</organism>